<keyword evidence="8" id="KW-1185">Reference proteome</keyword>
<evidence type="ECO:0000313" key="7">
    <source>
        <dbReference type="EMBL" id="PAA85256.1"/>
    </source>
</evidence>
<comment type="subcellular location">
    <subcellularLocation>
        <location evidence="3">Nucleus</location>
    </subcellularLocation>
</comment>
<dbReference type="SUPFAM" id="SSF46785">
    <property type="entry name" value="Winged helix' DNA-binding domain"/>
    <property type="match status" value="1"/>
</dbReference>
<dbReference type="PANTHER" id="PTHR11849">
    <property type="entry name" value="ETS"/>
    <property type="match status" value="1"/>
</dbReference>
<keyword evidence="3" id="KW-0539">Nucleus</keyword>
<accession>A0A267GGX9</accession>
<evidence type="ECO:0000313" key="6">
    <source>
        <dbReference type="EMBL" id="PAA59211.1"/>
    </source>
</evidence>
<feature type="region of interest" description="Disordered" evidence="4">
    <location>
        <begin position="213"/>
        <end position="259"/>
    </location>
</feature>
<feature type="compositionally biased region" description="Polar residues" evidence="4">
    <location>
        <begin position="220"/>
        <end position="232"/>
    </location>
</feature>
<dbReference type="PROSITE" id="PS50061">
    <property type="entry name" value="ETS_DOMAIN_3"/>
    <property type="match status" value="1"/>
</dbReference>
<name>A0A267GGX9_9PLAT</name>
<dbReference type="InterPro" id="IPR036388">
    <property type="entry name" value="WH-like_DNA-bd_sf"/>
</dbReference>
<comment type="caution">
    <text evidence="7">The sequence shown here is derived from an EMBL/GenBank/DDBJ whole genome shotgun (WGS) entry which is preliminary data.</text>
</comment>
<dbReference type="GO" id="GO:0030154">
    <property type="term" value="P:cell differentiation"/>
    <property type="evidence" value="ECO:0007669"/>
    <property type="project" value="TreeGrafter"/>
</dbReference>
<comment type="similarity">
    <text evidence="1 3">Belongs to the ETS family.</text>
</comment>
<dbReference type="InterPro" id="IPR036390">
    <property type="entry name" value="WH_DNA-bd_sf"/>
</dbReference>
<dbReference type="STRING" id="282301.A0A267GGX9"/>
<gene>
    <name evidence="6" type="ORF">BOX15_Mlig001948g1</name>
    <name evidence="7" type="ORF">BOX15_Mlig001948g2</name>
</gene>
<organism evidence="7 8">
    <name type="scientific">Macrostomum lignano</name>
    <dbReference type="NCBI Taxonomy" id="282301"/>
    <lineage>
        <taxon>Eukaryota</taxon>
        <taxon>Metazoa</taxon>
        <taxon>Spiralia</taxon>
        <taxon>Lophotrochozoa</taxon>
        <taxon>Platyhelminthes</taxon>
        <taxon>Rhabditophora</taxon>
        <taxon>Macrostomorpha</taxon>
        <taxon>Macrostomida</taxon>
        <taxon>Macrostomidae</taxon>
        <taxon>Macrostomum</taxon>
    </lineage>
</organism>
<proteinExistence type="inferred from homology"/>
<dbReference type="SMART" id="SM00413">
    <property type="entry name" value="ETS"/>
    <property type="match status" value="1"/>
</dbReference>
<dbReference type="GO" id="GO:0043565">
    <property type="term" value="F:sequence-specific DNA binding"/>
    <property type="evidence" value="ECO:0007669"/>
    <property type="project" value="InterPro"/>
</dbReference>
<reference evidence="7 8" key="1">
    <citation type="submission" date="2017-06" db="EMBL/GenBank/DDBJ databases">
        <title>A platform for efficient transgenesis in Macrostomum lignano, a flatworm model organism for stem cell research.</title>
        <authorList>
            <person name="Berezikov E."/>
        </authorList>
    </citation>
    <scope>NUCLEOTIDE SEQUENCE [LARGE SCALE GENOMIC DNA]</scope>
    <source>
        <strain evidence="7">DV1</strain>
        <tissue evidence="7">Whole organism</tissue>
    </source>
</reference>
<dbReference type="Gene3D" id="1.10.10.10">
    <property type="entry name" value="Winged helix-like DNA-binding domain superfamily/Winged helix DNA-binding domain"/>
    <property type="match status" value="1"/>
</dbReference>
<sequence>MPSAQSEAQQQQQLLQQQQQVEVGHYQLQHQPGPLVQPQHLLFSDVAAPSCGGGPEAVESANRMAAAAGTGCYSGWPDGAALTGAAQGAAVYYQQCQLPPVYQVQQQHLQQSYDDPIEIRGADQAFLSADQQHQLQYQHYYQQHQPAAYQLAVQEPAYICAAESADYQTAISQSVYQQQHQMFLTNNFPGAAMATAGASSTQQHFPVAAKDDFKTEPAEQCQQQPLRQQKTAKCSHRGASGRTVRLLPPGESSKLAAAAARRASTDTASTSAADFDAAVSSSSGGGGVGGGGGGGQVQLWRFLLDELSSPASESYICWTGQAQWEFKLKDPEEVAKRWGRRKNKPKMNYEKLSRGLRYYYDKRIIEKTSGKRYVYRFARDMFDIVRCSPDEFFQRCGVRPHPVPDGE</sequence>
<dbReference type="PANTHER" id="PTHR11849:SF209">
    <property type="entry name" value="ETS TRANSLOCATION VARIANT 2"/>
    <property type="match status" value="1"/>
</dbReference>
<dbReference type="AlphaFoldDB" id="A0A267GGX9"/>
<dbReference type="PROSITE" id="PS00346">
    <property type="entry name" value="ETS_DOMAIN_2"/>
    <property type="match status" value="1"/>
</dbReference>
<dbReference type="InterPro" id="IPR000418">
    <property type="entry name" value="Ets_dom"/>
</dbReference>
<evidence type="ECO:0000256" key="1">
    <source>
        <dbReference type="ARBA" id="ARBA00005562"/>
    </source>
</evidence>
<dbReference type="OrthoDB" id="10067219at2759"/>
<keyword evidence="2 3" id="KW-0238">DNA-binding</keyword>
<dbReference type="GO" id="GO:0000981">
    <property type="term" value="F:DNA-binding transcription factor activity, RNA polymerase II-specific"/>
    <property type="evidence" value="ECO:0007669"/>
    <property type="project" value="TreeGrafter"/>
</dbReference>
<dbReference type="EMBL" id="NIVC01002286">
    <property type="protein sequence ID" value="PAA59211.1"/>
    <property type="molecule type" value="Genomic_DNA"/>
</dbReference>
<dbReference type="PRINTS" id="PR00454">
    <property type="entry name" value="ETSDOMAIN"/>
</dbReference>
<feature type="domain" description="ETS" evidence="5">
    <location>
        <begin position="297"/>
        <end position="378"/>
    </location>
</feature>
<dbReference type="InterPro" id="IPR046328">
    <property type="entry name" value="ETS_fam"/>
</dbReference>
<protein>
    <recommendedName>
        <fullName evidence="5">ETS domain-containing protein</fullName>
    </recommendedName>
</protein>
<dbReference type="EMBL" id="NIVC01000339">
    <property type="protein sequence ID" value="PAA85256.1"/>
    <property type="molecule type" value="Genomic_DNA"/>
</dbReference>
<dbReference type="Proteomes" id="UP000215902">
    <property type="component" value="Unassembled WGS sequence"/>
</dbReference>
<dbReference type="Pfam" id="PF00178">
    <property type="entry name" value="Ets"/>
    <property type="match status" value="1"/>
</dbReference>
<evidence type="ECO:0000256" key="3">
    <source>
        <dbReference type="RuleBase" id="RU004019"/>
    </source>
</evidence>
<evidence type="ECO:0000256" key="4">
    <source>
        <dbReference type="SAM" id="MobiDB-lite"/>
    </source>
</evidence>
<dbReference type="GO" id="GO:0005634">
    <property type="term" value="C:nucleus"/>
    <property type="evidence" value="ECO:0007669"/>
    <property type="project" value="UniProtKB-SubCell"/>
</dbReference>
<evidence type="ECO:0000259" key="5">
    <source>
        <dbReference type="PROSITE" id="PS50061"/>
    </source>
</evidence>
<evidence type="ECO:0000313" key="8">
    <source>
        <dbReference type="Proteomes" id="UP000215902"/>
    </source>
</evidence>
<evidence type="ECO:0000256" key="2">
    <source>
        <dbReference type="ARBA" id="ARBA00023125"/>
    </source>
</evidence>